<gene>
    <name evidence="3" type="ORF">TWF696_008821</name>
</gene>
<evidence type="ECO:0000313" key="3">
    <source>
        <dbReference type="EMBL" id="KAK6340495.1"/>
    </source>
</evidence>
<keyword evidence="4" id="KW-1185">Reference proteome</keyword>
<dbReference type="PANTHER" id="PTHR48081">
    <property type="entry name" value="AB HYDROLASE SUPERFAMILY PROTEIN C4A8.06C"/>
    <property type="match status" value="1"/>
</dbReference>
<proteinExistence type="predicted"/>
<protein>
    <recommendedName>
        <fullName evidence="2">Alpha/beta hydrolase fold-3 domain-containing protein</fullName>
    </recommendedName>
</protein>
<dbReference type="InterPro" id="IPR013094">
    <property type="entry name" value="AB_hydrolase_3"/>
</dbReference>
<dbReference type="Proteomes" id="UP001375240">
    <property type="component" value="Unassembled WGS sequence"/>
</dbReference>
<sequence>MPCITPQPPLLVRIIYWLKLIWMNNSVKLYLFLRRIYRYGYYVNRPTFTHTVSQRTLPSYWSPSTVEVYLPPYKSPSSKKCPLLFDIHGGGFALGHPTLDSQFNRYISNAASCIVVALPYRKGPLLRWPVQIKELTALVEVVLQDVRISHLYDPERVAAAGFSAGGNLATVLAIQPSLKGRIQSIVPIYPVLDWTITPADKLAMRPSQVPADVLRETADIFTFGYIPAGQDREHPNLSPLYADPEDLPENIYLVGCEYDMLNIDCINFYRKFGKLKRNVVYKEIKGAKHGFTHQNASRIDIWENKRLDKLTVDLYGGIAEWLGDIWGEEKKTPHTPDVEKEGGFGDHIILL</sequence>
<evidence type="ECO:0000256" key="1">
    <source>
        <dbReference type="ARBA" id="ARBA00022801"/>
    </source>
</evidence>
<dbReference type="AlphaFoldDB" id="A0AAV9UEV4"/>
<dbReference type="Pfam" id="PF07859">
    <property type="entry name" value="Abhydrolase_3"/>
    <property type="match status" value="1"/>
</dbReference>
<evidence type="ECO:0000259" key="2">
    <source>
        <dbReference type="Pfam" id="PF07859"/>
    </source>
</evidence>
<feature type="domain" description="Alpha/beta hydrolase fold-3" evidence="2">
    <location>
        <begin position="85"/>
        <end position="292"/>
    </location>
</feature>
<organism evidence="3 4">
    <name type="scientific">Orbilia brochopaga</name>
    <dbReference type="NCBI Taxonomy" id="3140254"/>
    <lineage>
        <taxon>Eukaryota</taxon>
        <taxon>Fungi</taxon>
        <taxon>Dikarya</taxon>
        <taxon>Ascomycota</taxon>
        <taxon>Pezizomycotina</taxon>
        <taxon>Orbiliomycetes</taxon>
        <taxon>Orbiliales</taxon>
        <taxon>Orbiliaceae</taxon>
        <taxon>Orbilia</taxon>
    </lineage>
</organism>
<reference evidence="3 4" key="1">
    <citation type="submission" date="2019-10" db="EMBL/GenBank/DDBJ databases">
        <authorList>
            <person name="Palmer J.M."/>
        </authorList>
    </citation>
    <scope>NUCLEOTIDE SEQUENCE [LARGE SCALE GENOMIC DNA]</scope>
    <source>
        <strain evidence="3 4">TWF696</strain>
    </source>
</reference>
<dbReference type="PANTHER" id="PTHR48081:SF8">
    <property type="entry name" value="ALPHA_BETA HYDROLASE FOLD-3 DOMAIN-CONTAINING PROTEIN-RELATED"/>
    <property type="match status" value="1"/>
</dbReference>
<dbReference type="InterPro" id="IPR029058">
    <property type="entry name" value="AB_hydrolase_fold"/>
</dbReference>
<dbReference type="Gene3D" id="3.40.50.1820">
    <property type="entry name" value="alpha/beta hydrolase"/>
    <property type="match status" value="1"/>
</dbReference>
<dbReference type="InterPro" id="IPR050300">
    <property type="entry name" value="GDXG_lipolytic_enzyme"/>
</dbReference>
<dbReference type="EMBL" id="JAVHNQ010000008">
    <property type="protein sequence ID" value="KAK6340495.1"/>
    <property type="molecule type" value="Genomic_DNA"/>
</dbReference>
<accession>A0AAV9UEV4</accession>
<keyword evidence="1" id="KW-0378">Hydrolase</keyword>
<dbReference type="GO" id="GO:0016787">
    <property type="term" value="F:hydrolase activity"/>
    <property type="evidence" value="ECO:0007669"/>
    <property type="project" value="UniProtKB-KW"/>
</dbReference>
<evidence type="ECO:0000313" key="4">
    <source>
        <dbReference type="Proteomes" id="UP001375240"/>
    </source>
</evidence>
<dbReference type="SUPFAM" id="SSF53474">
    <property type="entry name" value="alpha/beta-Hydrolases"/>
    <property type="match status" value="1"/>
</dbReference>
<comment type="caution">
    <text evidence="3">The sequence shown here is derived from an EMBL/GenBank/DDBJ whole genome shotgun (WGS) entry which is preliminary data.</text>
</comment>
<name>A0AAV9UEV4_9PEZI</name>